<dbReference type="PROSITE" id="PS00108">
    <property type="entry name" value="PROTEIN_KINASE_ST"/>
    <property type="match status" value="1"/>
</dbReference>
<evidence type="ECO:0000259" key="1">
    <source>
        <dbReference type="PROSITE" id="PS50011"/>
    </source>
</evidence>
<gene>
    <name evidence="2" type="ORF">EXIGLDRAFT_753635</name>
</gene>
<dbReference type="InterPro" id="IPR001245">
    <property type="entry name" value="Ser-Thr/Tyr_kinase_cat_dom"/>
</dbReference>
<dbReference type="InParanoid" id="A0A165DKW3"/>
<reference evidence="2 3" key="1">
    <citation type="journal article" date="2016" name="Mol. Biol. Evol.">
        <title>Comparative Genomics of Early-Diverging Mushroom-Forming Fungi Provides Insights into the Origins of Lignocellulose Decay Capabilities.</title>
        <authorList>
            <person name="Nagy L.G."/>
            <person name="Riley R."/>
            <person name="Tritt A."/>
            <person name="Adam C."/>
            <person name="Daum C."/>
            <person name="Floudas D."/>
            <person name="Sun H."/>
            <person name="Yadav J.S."/>
            <person name="Pangilinan J."/>
            <person name="Larsson K.H."/>
            <person name="Matsuura K."/>
            <person name="Barry K."/>
            <person name="Labutti K."/>
            <person name="Kuo R."/>
            <person name="Ohm R.A."/>
            <person name="Bhattacharya S.S."/>
            <person name="Shirouzu T."/>
            <person name="Yoshinaga Y."/>
            <person name="Martin F.M."/>
            <person name="Grigoriev I.V."/>
            <person name="Hibbett D.S."/>
        </authorList>
    </citation>
    <scope>NUCLEOTIDE SEQUENCE [LARGE SCALE GENOMIC DNA]</scope>
    <source>
        <strain evidence="2 3">HHB12029</strain>
    </source>
</reference>
<dbReference type="Proteomes" id="UP000077266">
    <property type="component" value="Unassembled WGS sequence"/>
</dbReference>
<dbReference type="GO" id="GO:0005524">
    <property type="term" value="F:ATP binding"/>
    <property type="evidence" value="ECO:0007669"/>
    <property type="project" value="InterPro"/>
</dbReference>
<dbReference type="OrthoDB" id="4062651at2759"/>
<dbReference type="SUPFAM" id="SSF56112">
    <property type="entry name" value="Protein kinase-like (PK-like)"/>
    <property type="match status" value="1"/>
</dbReference>
<dbReference type="Pfam" id="PF07714">
    <property type="entry name" value="PK_Tyr_Ser-Thr"/>
    <property type="match status" value="1"/>
</dbReference>
<name>A0A165DKW3_EXIGL</name>
<dbReference type="AlphaFoldDB" id="A0A165DKW3"/>
<organism evidence="2 3">
    <name type="scientific">Exidia glandulosa HHB12029</name>
    <dbReference type="NCBI Taxonomy" id="1314781"/>
    <lineage>
        <taxon>Eukaryota</taxon>
        <taxon>Fungi</taxon>
        <taxon>Dikarya</taxon>
        <taxon>Basidiomycota</taxon>
        <taxon>Agaricomycotina</taxon>
        <taxon>Agaricomycetes</taxon>
        <taxon>Auriculariales</taxon>
        <taxon>Exidiaceae</taxon>
        <taxon>Exidia</taxon>
    </lineage>
</organism>
<dbReference type="InterPro" id="IPR008271">
    <property type="entry name" value="Ser/Thr_kinase_AS"/>
</dbReference>
<evidence type="ECO:0000313" key="2">
    <source>
        <dbReference type="EMBL" id="KZV84797.1"/>
    </source>
</evidence>
<dbReference type="GO" id="GO:0004672">
    <property type="term" value="F:protein kinase activity"/>
    <property type="evidence" value="ECO:0007669"/>
    <property type="project" value="InterPro"/>
</dbReference>
<dbReference type="InterPro" id="IPR000719">
    <property type="entry name" value="Prot_kinase_dom"/>
</dbReference>
<evidence type="ECO:0000313" key="3">
    <source>
        <dbReference type="Proteomes" id="UP000077266"/>
    </source>
</evidence>
<accession>A0A165DKW3</accession>
<sequence length="239" mass="26301">MSDAERIACCDDDVRDDFADDNSNEYATDNAIAEEHVHDPASLMPLGEYLTRYPNADRSLLCKQLAAQLSVYHNTQQLVHGDVKMANVMMDENGVAILPKSEKTVPITSQPRAPASPEERLPMTTGTDLYAFAWLVFRVYTDIDPLILAHDSKTMHLIASGIKPNRPGPDTLSTMRGLNDQIWEIMLRCWDLSPAARPRAAEVAHAFDPVHVASQPSPTYGLEDCVAKSGGLAEQLGQI</sequence>
<keyword evidence="3" id="KW-1185">Reference proteome</keyword>
<dbReference type="STRING" id="1314781.A0A165DKW3"/>
<dbReference type="EMBL" id="KV426210">
    <property type="protein sequence ID" value="KZV84797.1"/>
    <property type="molecule type" value="Genomic_DNA"/>
</dbReference>
<feature type="domain" description="Protein kinase" evidence="1">
    <location>
        <begin position="1"/>
        <end position="208"/>
    </location>
</feature>
<dbReference type="PROSITE" id="PS50011">
    <property type="entry name" value="PROTEIN_KINASE_DOM"/>
    <property type="match status" value="1"/>
</dbReference>
<dbReference type="Gene3D" id="1.10.510.10">
    <property type="entry name" value="Transferase(Phosphotransferase) domain 1"/>
    <property type="match status" value="1"/>
</dbReference>
<proteinExistence type="predicted"/>
<protein>
    <recommendedName>
        <fullName evidence="1">Protein kinase domain-containing protein</fullName>
    </recommendedName>
</protein>
<dbReference type="InterPro" id="IPR011009">
    <property type="entry name" value="Kinase-like_dom_sf"/>
</dbReference>